<reference evidence="2 3" key="1">
    <citation type="submission" date="2015-07" db="EMBL/GenBank/DDBJ databases">
        <title>Whole genome sequencing of Bosea vaviloviae isolated from cave pool.</title>
        <authorList>
            <person name="Tan N.E.H."/>
            <person name="Lee Y.P."/>
            <person name="Gan H.M."/>
            <person name="Barton H."/>
            <person name="Savka M.A."/>
        </authorList>
    </citation>
    <scope>NUCLEOTIDE SEQUENCE [LARGE SCALE GENOMIC DNA]</scope>
    <source>
        <strain evidence="2 3">SD260</strain>
    </source>
</reference>
<dbReference type="RefSeq" id="WP_054207054.1">
    <property type="nucleotide sequence ID" value="NZ_LGSZ01000005.1"/>
</dbReference>
<dbReference type="Pfam" id="PF07045">
    <property type="entry name" value="DUF1330"/>
    <property type="match status" value="1"/>
</dbReference>
<evidence type="ECO:0000259" key="1">
    <source>
        <dbReference type="Pfam" id="PF07045"/>
    </source>
</evidence>
<organism evidence="2 3">
    <name type="scientific">Bosea vaviloviae</name>
    <dbReference type="NCBI Taxonomy" id="1526658"/>
    <lineage>
        <taxon>Bacteria</taxon>
        <taxon>Pseudomonadati</taxon>
        <taxon>Pseudomonadota</taxon>
        <taxon>Alphaproteobacteria</taxon>
        <taxon>Hyphomicrobiales</taxon>
        <taxon>Boseaceae</taxon>
        <taxon>Bosea</taxon>
    </lineage>
</organism>
<dbReference type="InterPro" id="IPR010753">
    <property type="entry name" value="DUF1330"/>
</dbReference>
<feature type="domain" description="DUF1330" evidence="1">
    <location>
        <begin position="3"/>
        <end position="89"/>
    </location>
</feature>
<dbReference type="Gene3D" id="3.30.70.100">
    <property type="match status" value="1"/>
</dbReference>
<dbReference type="PANTHER" id="PTHR41521:SF4">
    <property type="entry name" value="BLR0684 PROTEIN"/>
    <property type="match status" value="1"/>
</dbReference>
<accession>A0A0N1N4S4</accession>
<dbReference type="Proteomes" id="UP000037822">
    <property type="component" value="Unassembled WGS sequence"/>
</dbReference>
<sequence length="96" mass="10306">MAAFFIVTTTVKDSEAYQTYVQSVGPTLVAFGGKALLRGKAVAALAGTMTHQMVGIIEFPDIDELNAWHASEAYQVLIPLRSRAADMTITSYVVPA</sequence>
<evidence type="ECO:0000313" key="2">
    <source>
        <dbReference type="EMBL" id="KPH83147.1"/>
    </source>
</evidence>
<protein>
    <recommendedName>
        <fullName evidence="1">DUF1330 domain-containing protein</fullName>
    </recommendedName>
</protein>
<gene>
    <name evidence="2" type="ORF">AE618_00210</name>
</gene>
<comment type="caution">
    <text evidence="2">The sequence shown here is derived from an EMBL/GenBank/DDBJ whole genome shotgun (WGS) entry which is preliminary data.</text>
</comment>
<evidence type="ECO:0000313" key="3">
    <source>
        <dbReference type="Proteomes" id="UP000037822"/>
    </source>
</evidence>
<keyword evidence="3" id="KW-1185">Reference proteome</keyword>
<dbReference type="EMBL" id="LGSZ01000005">
    <property type="protein sequence ID" value="KPH83147.1"/>
    <property type="molecule type" value="Genomic_DNA"/>
</dbReference>
<dbReference type="SUPFAM" id="SSF54909">
    <property type="entry name" value="Dimeric alpha+beta barrel"/>
    <property type="match status" value="1"/>
</dbReference>
<dbReference type="AlphaFoldDB" id="A0A0N1N4S4"/>
<name>A0A0N1N4S4_9HYPH</name>
<dbReference type="PATRIC" id="fig|1526658.3.peg.5488"/>
<dbReference type="PANTHER" id="PTHR41521">
    <property type="match status" value="1"/>
</dbReference>
<dbReference type="InterPro" id="IPR011008">
    <property type="entry name" value="Dimeric_a/b-barrel"/>
</dbReference>
<proteinExistence type="predicted"/>